<keyword evidence="6 14" id="KW-0812">Transmembrane</keyword>
<evidence type="ECO:0000256" key="7">
    <source>
        <dbReference type="ARBA" id="ARBA00022737"/>
    </source>
</evidence>
<protein>
    <recommendedName>
        <fullName evidence="14">ADP/ATP translocase</fullName>
    </recommendedName>
    <alternativeName>
        <fullName evidence="14">ADP,ATP carrier protein</fullName>
    </alternativeName>
</protein>
<proteinExistence type="inferred from homology"/>
<dbReference type="Gene3D" id="1.50.40.10">
    <property type="entry name" value="Mitochondrial carrier domain"/>
    <property type="match status" value="1"/>
</dbReference>
<evidence type="ECO:0000256" key="6">
    <source>
        <dbReference type="ARBA" id="ARBA00022692"/>
    </source>
</evidence>
<dbReference type="SUPFAM" id="SSF103506">
    <property type="entry name" value="Mitochondrial carrier"/>
    <property type="match status" value="1"/>
</dbReference>
<feature type="transmembrane region" description="Helical" evidence="14">
    <location>
        <begin position="219"/>
        <end position="242"/>
    </location>
</feature>
<evidence type="ECO:0000256" key="15">
    <source>
        <dbReference type="SAM" id="MobiDB-lite"/>
    </source>
</evidence>
<dbReference type="EMBL" id="AGSI01000001">
    <property type="protein sequence ID" value="EIE27090.1"/>
    <property type="molecule type" value="Genomic_DNA"/>
</dbReference>
<dbReference type="STRING" id="574566.I0Z8X1"/>
<dbReference type="OrthoDB" id="270584at2759"/>
<evidence type="ECO:0000256" key="10">
    <source>
        <dbReference type="ARBA" id="ARBA00023128"/>
    </source>
</evidence>
<dbReference type="InterPro" id="IPR002067">
    <property type="entry name" value="MCP"/>
</dbReference>
<reference evidence="16 17" key="1">
    <citation type="journal article" date="2012" name="Genome Biol.">
        <title>The genome of the polar eukaryotic microalga coccomyxa subellipsoidea reveals traits of cold adaptation.</title>
        <authorList>
            <person name="Blanc G."/>
            <person name="Agarkova I."/>
            <person name="Grimwood J."/>
            <person name="Kuo A."/>
            <person name="Brueggeman A."/>
            <person name="Dunigan D."/>
            <person name="Gurnon J."/>
            <person name="Ladunga I."/>
            <person name="Lindquist E."/>
            <person name="Lucas S."/>
            <person name="Pangilinan J."/>
            <person name="Proschold T."/>
            <person name="Salamov A."/>
            <person name="Schmutz J."/>
            <person name="Weeks D."/>
            <person name="Yamada T."/>
            <person name="Claverie J.M."/>
            <person name="Grigoriev I."/>
            <person name="Van Etten J."/>
            <person name="Lomsadze A."/>
            <person name="Borodovsky M."/>
        </authorList>
    </citation>
    <scope>NUCLEOTIDE SEQUENCE [LARGE SCALE GENOMIC DNA]</scope>
    <source>
        <strain evidence="16 17">C-169</strain>
    </source>
</reference>
<evidence type="ECO:0000256" key="2">
    <source>
        <dbReference type="ARBA" id="ARBA00006375"/>
    </source>
</evidence>
<keyword evidence="4 14" id="KW-0813">Transport</keyword>
<dbReference type="GO" id="GO:1990544">
    <property type="term" value="P:mitochondrial ATP transmembrane transport"/>
    <property type="evidence" value="ECO:0007669"/>
    <property type="project" value="InterPro"/>
</dbReference>
<feature type="transmembrane region" description="Helical" evidence="14">
    <location>
        <begin position="262"/>
        <end position="279"/>
    </location>
</feature>
<keyword evidence="9 14" id="KW-1133">Transmembrane helix</keyword>
<comment type="function">
    <text evidence="14">Catalyzes the exchange of ADP and ATP across the membrane.</text>
</comment>
<comment type="subunit">
    <text evidence="3 14">Monomer.</text>
</comment>
<evidence type="ECO:0000256" key="5">
    <source>
        <dbReference type="ARBA" id="ARBA00022449"/>
    </source>
</evidence>
<dbReference type="eggNOG" id="KOG0749">
    <property type="taxonomic scope" value="Eukaryota"/>
</dbReference>
<evidence type="ECO:0000256" key="14">
    <source>
        <dbReference type="RuleBase" id="RU368008"/>
    </source>
</evidence>
<keyword evidence="8" id="KW-0999">Mitochondrion inner membrane</keyword>
<comment type="function">
    <text evidence="13">ADP:ATP antiporter that mediates import of ADP into the mitochondrial matrix for ATP synthesis, and export of ATP out to fuel the cell. Cycles between the cytoplasmic-open state (c-state) and the matrix-open state (m-state): operates by the alternating access mechanism with a single substrate-binding site intermittently exposed to either the cytosolic (c-state) or matrix (m-state) side of the inner mitochondrial membrane.</text>
</comment>
<dbReference type="InterPro" id="IPR018108">
    <property type="entry name" value="MCP_transmembrane"/>
</dbReference>
<feature type="transmembrane region" description="Helical" evidence="14">
    <location>
        <begin position="315"/>
        <end position="336"/>
    </location>
</feature>
<dbReference type="PRINTS" id="PR00926">
    <property type="entry name" value="MITOCARRIER"/>
</dbReference>
<keyword evidence="10" id="KW-0496">Mitochondrion</keyword>
<dbReference type="AlphaFoldDB" id="I0Z8X1"/>
<keyword evidence="5" id="KW-0050">Antiport</keyword>
<evidence type="ECO:0000256" key="12">
    <source>
        <dbReference type="ARBA" id="ARBA00024143"/>
    </source>
</evidence>
<dbReference type="PRINTS" id="PR00927">
    <property type="entry name" value="ADPTRNSLCASE"/>
</dbReference>
<evidence type="ECO:0000256" key="8">
    <source>
        <dbReference type="ARBA" id="ARBA00022792"/>
    </source>
</evidence>
<sequence length="352" mass="38857">MLSAQMYMAASLTGLMRAPSAPHLPPISSPAEGQRFTVPDTKERMAPKNPTKEFITDLMAGGIAGAVAKTAVAPIERVKIILQTQDLNPRIRSGEIPPYKGIIDCFVRVAKCQGILSFWRGNLANVLRYFPTQAFNFAFKDTIKAMFPKYNPRTDFWKFFAVNMASGGAAGAGSLLIVYPLDFARTRLGADLGKGGKDREFKGLVDCIATTVKRGGLRALYQGFGVSVQGIIVYRGAYFGLYDTAKGVLFGDDRRASFLKRWAVAQTVTALAGIISYPFDTVRRRLMMQAAGEQHYRGTMDAWVKMYRQEGMRGFFKGAWSNVLRGAGGALVLVFYDEVKMLLDHYVLPPDQ</sequence>
<dbReference type="Pfam" id="PF00153">
    <property type="entry name" value="Mito_carr"/>
    <property type="match status" value="3"/>
</dbReference>
<dbReference type="InterPro" id="IPR002113">
    <property type="entry name" value="ADT_euk_type"/>
</dbReference>
<name>I0Z8X1_COCSC</name>
<dbReference type="GO" id="GO:0140021">
    <property type="term" value="P:mitochondrial ADP transmembrane transport"/>
    <property type="evidence" value="ECO:0007669"/>
    <property type="project" value="InterPro"/>
</dbReference>
<feature type="transmembrane region" description="Helical" evidence="14">
    <location>
        <begin position="156"/>
        <end position="179"/>
    </location>
</feature>
<gene>
    <name evidence="16" type="ORF">COCSUDRAFT_55113</name>
</gene>
<dbReference type="GO" id="GO:0005743">
    <property type="term" value="C:mitochondrial inner membrane"/>
    <property type="evidence" value="ECO:0007669"/>
    <property type="project" value="UniProtKB-SubCell"/>
</dbReference>
<comment type="caution">
    <text evidence="16">The sequence shown here is derived from an EMBL/GenBank/DDBJ whole genome shotgun (WGS) entry which is preliminary data.</text>
</comment>
<feature type="region of interest" description="Disordered" evidence="15">
    <location>
        <begin position="21"/>
        <end position="47"/>
    </location>
</feature>
<keyword evidence="11 14" id="KW-0472">Membrane</keyword>
<comment type="catalytic activity">
    <reaction evidence="12">
        <text>ADP(in) + ATP(out) = ADP(out) + ATP(in)</text>
        <dbReference type="Rhea" id="RHEA:34999"/>
        <dbReference type="ChEBI" id="CHEBI:30616"/>
        <dbReference type="ChEBI" id="CHEBI:456216"/>
    </reaction>
    <physiologicalReaction direction="left-to-right" evidence="12">
        <dbReference type="Rhea" id="RHEA:35000"/>
    </physiologicalReaction>
</comment>
<dbReference type="InterPro" id="IPR023395">
    <property type="entry name" value="MCP_dom_sf"/>
</dbReference>
<comment type="similarity">
    <text evidence="2 14">Belongs to the mitochondrial carrier (TC 2.A.29) family.</text>
</comment>
<evidence type="ECO:0000313" key="17">
    <source>
        <dbReference type="Proteomes" id="UP000007264"/>
    </source>
</evidence>
<dbReference type="PANTHER" id="PTHR45635">
    <property type="entry name" value="ADP,ATP CARRIER PROTEIN 1-RELATED-RELATED"/>
    <property type="match status" value="1"/>
</dbReference>
<comment type="subcellular location">
    <subcellularLocation>
        <location evidence="14">Membrane</location>
        <topology evidence="14">Multi-pass membrane protein</topology>
    </subcellularLocation>
    <subcellularLocation>
        <location evidence="1">Mitochondrion inner membrane</location>
        <topology evidence="1">Multi-pass membrane protein</topology>
    </subcellularLocation>
</comment>
<dbReference type="FunFam" id="1.50.40.10:FF:000061">
    <property type="entry name" value="ADP/ATP transporter on adenylate translocase"/>
    <property type="match status" value="1"/>
</dbReference>
<evidence type="ECO:0000256" key="1">
    <source>
        <dbReference type="ARBA" id="ARBA00004448"/>
    </source>
</evidence>
<dbReference type="KEGG" id="csl:COCSUDRAFT_55113"/>
<comment type="caution">
    <text evidence="14">Lacks conserved residue(s) required for the propagation of feature annotation.</text>
</comment>
<dbReference type="RefSeq" id="XP_005651634.1">
    <property type="nucleotide sequence ID" value="XM_005651577.1"/>
</dbReference>
<evidence type="ECO:0000256" key="9">
    <source>
        <dbReference type="ARBA" id="ARBA00022989"/>
    </source>
</evidence>
<evidence type="ECO:0000256" key="11">
    <source>
        <dbReference type="ARBA" id="ARBA00023136"/>
    </source>
</evidence>
<dbReference type="PANTHER" id="PTHR45635:SF14">
    <property type="entry name" value="ADP_ATP TRANSLOCASE"/>
    <property type="match status" value="1"/>
</dbReference>
<evidence type="ECO:0000313" key="16">
    <source>
        <dbReference type="EMBL" id="EIE27090.1"/>
    </source>
</evidence>
<keyword evidence="7" id="KW-0677">Repeat</keyword>
<accession>I0Z8X1</accession>
<dbReference type="GeneID" id="17045105"/>
<evidence type="ECO:0000256" key="3">
    <source>
        <dbReference type="ARBA" id="ARBA00011245"/>
    </source>
</evidence>
<dbReference type="GO" id="GO:0005471">
    <property type="term" value="F:ATP:ADP antiporter activity"/>
    <property type="evidence" value="ECO:0007669"/>
    <property type="project" value="UniProtKB-UniRule"/>
</dbReference>
<evidence type="ECO:0000256" key="13">
    <source>
        <dbReference type="ARBA" id="ARBA00045250"/>
    </source>
</evidence>
<dbReference type="Proteomes" id="UP000007264">
    <property type="component" value="Unassembled WGS sequence"/>
</dbReference>
<evidence type="ECO:0000256" key="4">
    <source>
        <dbReference type="ARBA" id="ARBA00022448"/>
    </source>
</evidence>
<keyword evidence="17" id="KW-1185">Reference proteome</keyword>
<organism evidence="16 17">
    <name type="scientific">Coccomyxa subellipsoidea (strain C-169)</name>
    <name type="common">Green microalga</name>
    <dbReference type="NCBI Taxonomy" id="574566"/>
    <lineage>
        <taxon>Eukaryota</taxon>
        <taxon>Viridiplantae</taxon>
        <taxon>Chlorophyta</taxon>
        <taxon>core chlorophytes</taxon>
        <taxon>Trebouxiophyceae</taxon>
        <taxon>Trebouxiophyceae incertae sedis</taxon>
        <taxon>Coccomyxaceae</taxon>
        <taxon>Coccomyxa</taxon>
        <taxon>Coccomyxa subellipsoidea</taxon>
    </lineage>
</organism>